<name>A0A8D5UKD5_9BACL</name>
<protein>
    <recommendedName>
        <fullName evidence="3">YolD-like protein</fullName>
    </recommendedName>
</protein>
<dbReference type="AlphaFoldDB" id="A0A8D5UKD5"/>
<dbReference type="Proteomes" id="UP000677436">
    <property type="component" value="Chromosome"/>
</dbReference>
<reference evidence="1" key="1">
    <citation type="journal article" date="2013" name="Int. J. Syst. Evol. Microbiol.">
        <title>Polycladomyces abyssicola gen. nov., sp. nov., a thermophilic filamentous bacterium isolated from hemipelagic sediment.</title>
        <authorList>
            <person name="Tsubouchi T."/>
            <person name="Shimane Y."/>
            <person name="Mori K."/>
            <person name="Usui K."/>
            <person name="Hiraki T."/>
            <person name="Tame A."/>
            <person name="Uematsu K."/>
            <person name="Maruyama T."/>
            <person name="Hatada Y."/>
        </authorList>
    </citation>
    <scope>NUCLEOTIDE SEQUENCE</scope>
    <source>
        <strain evidence="1">JIR-001</strain>
    </source>
</reference>
<sequence length="64" mass="7696">MLLQMIRKSYLQQKAITITYQTKKGKEQYTGYVVDVLPFEQLLVMRVRKKMKIFLLQSITEVRE</sequence>
<evidence type="ECO:0000313" key="2">
    <source>
        <dbReference type="Proteomes" id="UP000677436"/>
    </source>
</evidence>
<organism evidence="1 2">
    <name type="scientific">Polycladomyces abyssicola</name>
    <dbReference type="NCBI Taxonomy" id="1125966"/>
    <lineage>
        <taxon>Bacteria</taxon>
        <taxon>Bacillati</taxon>
        <taxon>Bacillota</taxon>
        <taxon>Bacilli</taxon>
        <taxon>Bacillales</taxon>
        <taxon>Thermoactinomycetaceae</taxon>
        <taxon>Polycladomyces</taxon>
    </lineage>
</organism>
<gene>
    <name evidence="1" type="ORF">JIR001_31300</name>
</gene>
<proteinExistence type="predicted"/>
<accession>A0A8D5UKD5</accession>
<dbReference type="KEGG" id="pabs:JIR001_31300"/>
<keyword evidence="2" id="KW-1185">Reference proteome</keyword>
<reference evidence="1" key="2">
    <citation type="journal article" date="2021" name="Microbiol. Resour. Announc.">
        <title>Complete Genome Sequence of Polycladomyces abyssicola JIR-001T, Isolated from Hemipelagic Sediment in Deep Seawater.</title>
        <authorList>
            <person name="Tsubouchi T."/>
            <person name="Kaneko Y."/>
        </authorList>
    </citation>
    <scope>NUCLEOTIDE SEQUENCE</scope>
    <source>
        <strain evidence="1">JIR-001</strain>
    </source>
</reference>
<dbReference type="EMBL" id="AP024601">
    <property type="protein sequence ID" value="BCU83347.1"/>
    <property type="molecule type" value="Genomic_DNA"/>
</dbReference>
<evidence type="ECO:0008006" key="3">
    <source>
        <dbReference type="Google" id="ProtNLM"/>
    </source>
</evidence>
<evidence type="ECO:0000313" key="1">
    <source>
        <dbReference type="EMBL" id="BCU83347.1"/>
    </source>
</evidence>